<evidence type="ECO:0000313" key="3">
    <source>
        <dbReference type="Proteomes" id="UP000764045"/>
    </source>
</evidence>
<comment type="caution">
    <text evidence="2">The sequence shown here is derived from an EMBL/GenBank/DDBJ whole genome shotgun (WGS) entry which is preliminary data.</text>
</comment>
<dbReference type="EMBL" id="JACJJL010000018">
    <property type="protein sequence ID" value="MBM6662260.1"/>
    <property type="molecule type" value="Genomic_DNA"/>
</dbReference>
<feature type="domain" description="PD-(D/E)XK endonuclease-like" evidence="1">
    <location>
        <begin position="664"/>
        <end position="965"/>
    </location>
</feature>
<gene>
    <name evidence="2" type="ORF">H6B30_10960</name>
</gene>
<dbReference type="InterPro" id="IPR011604">
    <property type="entry name" value="PDDEXK-like_dom_sf"/>
</dbReference>
<dbReference type="Gene3D" id="3.90.320.10">
    <property type="match status" value="1"/>
</dbReference>
<name>A0A939B562_9BACT</name>
<dbReference type="InterPro" id="IPR027417">
    <property type="entry name" value="P-loop_NTPase"/>
</dbReference>
<reference evidence="2 3" key="1">
    <citation type="journal article" date="2021" name="Sci. Rep.">
        <title>The distribution of antibiotic resistance genes in chicken gut microbiota commensals.</title>
        <authorList>
            <person name="Juricova H."/>
            <person name="Matiasovicova J."/>
            <person name="Kubasova T."/>
            <person name="Cejkova D."/>
            <person name="Rychlik I."/>
        </authorList>
    </citation>
    <scope>NUCLEOTIDE SEQUENCE [LARGE SCALE GENOMIC DNA]</scope>
    <source>
        <strain evidence="2 3">An819</strain>
    </source>
</reference>
<dbReference type="SUPFAM" id="SSF52540">
    <property type="entry name" value="P-loop containing nucleoside triphosphate hydrolases"/>
    <property type="match status" value="1"/>
</dbReference>
<accession>A0A939B562</accession>
<dbReference type="RefSeq" id="WP_205110541.1">
    <property type="nucleotide sequence ID" value="NZ_JACJJL010000018.1"/>
</dbReference>
<dbReference type="Proteomes" id="UP000764045">
    <property type="component" value="Unassembled WGS sequence"/>
</dbReference>
<dbReference type="InterPro" id="IPR038726">
    <property type="entry name" value="PDDEXK_AddAB-type"/>
</dbReference>
<organism evidence="2 3">
    <name type="scientific">Marseilla massiliensis</name>
    <dbReference type="NCBI Taxonomy" id="1841864"/>
    <lineage>
        <taxon>Bacteria</taxon>
        <taxon>Pseudomonadati</taxon>
        <taxon>Bacteroidota</taxon>
        <taxon>Bacteroidia</taxon>
        <taxon>Bacteroidales</taxon>
        <taxon>Prevotellaceae</taxon>
        <taxon>Marseilla</taxon>
    </lineage>
</organism>
<protein>
    <submittedName>
        <fullName evidence="2">PD-(D/E)XK nuclease family protein</fullName>
    </submittedName>
</protein>
<keyword evidence="3" id="KW-1185">Reference proteome</keyword>
<evidence type="ECO:0000313" key="2">
    <source>
        <dbReference type="EMBL" id="MBM6662260.1"/>
    </source>
</evidence>
<dbReference type="AlphaFoldDB" id="A0A939B562"/>
<dbReference type="Pfam" id="PF12705">
    <property type="entry name" value="PDDEXK_1"/>
    <property type="match status" value="1"/>
</dbReference>
<evidence type="ECO:0000259" key="1">
    <source>
        <dbReference type="Pfam" id="PF12705"/>
    </source>
</evidence>
<proteinExistence type="predicted"/>
<sequence length="967" mass="108617">MKTFLEYVARDIVSKHGTNLADTMIVFPNKRASLFLNEYLVRAAGKPVWSPVYTTISDLFREHSDLIVGDNIKLVCDLHKSFVACTGIDEPLDHFYGWGQLLLSDFDDIDKNMADAGKVFANLKDIHELDGVAYLSPEQIEAIKTFFSNFTEDHDSELKRRFLRLWSKFGDIYSDYNERLTAQGMAYEGALYRRVVTDTAVEFSHGSYIFVGFNLLQKVERQLFKHLKSEGKARFYWDLDKYYMAADGPVQHEAGHYISSYLSDFPNELDSHATDIYDNFAANKQITYISAPTENIQARYVSKWLHDNGRMAAGRSTAVVLCNESLLNAVIHSLPDDIGSVNITTGYPLSQSPLSSLLYALIALQTSGYDANHDRYRLHYVNAVLNHPYACYISAGSKELHKAINTDAKVYFPDRATLCIDDGLSLLFEDTANGAADATRAGQITSWVIKLLKRIADNSADEKDPLFKESLFKMYTLVNRLDGLIASGDLTIDVITLQRLLNQIIQSTSIPFHGEPAVGVQVMGVLETRNLDFDHLLILSCNEGNMPKGVNDTSFIPYSIRKAHELTTVDNKVAVYSYYFHRLLQRATDITILYNNAVSNGNAGEMSRFMLQIMVESNHAIAQKALQSGQTPAVCNPREVKKSGHIMDNLLARFDLSRNPQALLTPSAINRYMRCQLQFYYNYVCNIKELQDDDEGIDNRVFGNIFHLAAQYIYEQLSGRQDVITPSALKSLLSQPAAIERAVDSAFNSELFKIKAGRVRATEYNGLQLINRAVIIMYLRRLIEIDLKQAPFSIVGLEEDVRRDFVIQAGGSTISTTIGGRVDRIDRISDGAGERLRVVDYKTGGKKIKPLPDIEAVFDPSRLKDHSDYYLQAMLYSLIAGESAQLNPANLPVSPALLFIQHTAGDDYDPTLCFGKAPITDVMEHRDRFSEQIKEKVNDMFNPDIPFVPTADDNICKTCPYAAICGL</sequence>